<dbReference type="Gene3D" id="3.10.450.50">
    <property type="match status" value="1"/>
</dbReference>
<dbReference type="Proteomes" id="UP001595880">
    <property type="component" value="Unassembled WGS sequence"/>
</dbReference>
<proteinExistence type="predicted"/>
<organism evidence="1 2">
    <name type="scientific">Gracilibacillus marinus</name>
    <dbReference type="NCBI Taxonomy" id="630535"/>
    <lineage>
        <taxon>Bacteria</taxon>
        <taxon>Bacillati</taxon>
        <taxon>Bacillota</taxon>
        <taxon>Bacilli</taxon>
        <taxon>Bacillales</taxon>
        <taxon>Bacillaceae</taxon>
        <taxon>Gracilibacillus</taxon>
    </lineage>
</organism>
<comment type="caution">
    <text evidence="1">The sequence shown here is derived from an EMBL/GenBank/DDBJ whole genome shotgun (WGS) entry which is preliminary data.</text>
</comment>
<name>A0ABV8VWM3_9BACI</name>
<evidence type="ECO:0000313" key="1">
    <source>
        <dbReference type="EMBL" id="MFC4387995.1"/>
    </source>
</evidence>
<gene>
    <name evidence="1" type="ORF">ACFOZ1_09265</name>
</gene>
<sequence length="606" mass="71441">MSVGRNDSCPCGSGKKYKKCCMKKETVVQLKGLREEKFYQQKEALVVQIRDFLYTQLPTSKFIPLESQFKKRTNHQLETSAYPTFTQFWLTFCYTFDNGMRGIEWFLKEKGNRLTQEEREMAEQWAQLKLQFVEAVDQTEDYTLFKDLNTEETYKVSNAPENLPSKFPWMSTIGLLEKMGDLYYFNGVREIKSPKRIVRAKKYVDKLVEEHGLSHEQVMRDYYPEILQATESTLEDDDIKETEVTHYRRQYKLHDVERVENFFYNNELFEIDVWDEEKKQLIWVNSKKIYTDNMLDEQVILMNLHAHIEIRGNKLLLATYEEEIPHTFSKKIAKLNDAMELENEEEETFLSPLNVSIQQSVVRLSKETPHYFGLYAQLNNQEEINQPIPAYNNQSLRELMAQGKTDVVDVHLKDSEYNMYHHVMRTFEEVDVTADFNTVRKELGLPLSPFVTGGEKRYSSVSEVPLEKERKTVILRSDIPIYEGLGFTPATVDAFYTADIVSFYVEKTKGKSAATEKKYRTNLYDLRDLLEEKEIESWDACDMSFWKAIFTKDIFDMYDQYMSKTHYKEFTSTIKALIKELAKEDKIAVEKEIIELVKQCEKKFFG</sequence>
<evidence type="ECO:0000313" key="2">
    <source>
        <dbReference type="Proteomes" id="UP001595880"/>
    </source>
</evidence>
<dbReference type="EMBL" id="JBHSDV010000002">
    <property type="protein sequence ID" value="MFC4387995.1"/>
    <property type="molecule type" value="Genomic_DNA"/>
</dbReference>
<keyword evidence="2" id="KW-1185">Reference proteome</keyword>
<dbReference type="RefSeq" id="WP_390198692.1">
    <property type="nucleotide sequence ID" value="NZ_JBHSDV010000002.1"/>
</dbReference>
<accession>A0ABV8VWM3</accession>
<protein>
    <submittedName>
        <fullName evidence="1">SEC-C metal-binding domain-containing protein</fullName>
    </submittedName>
</protein>
<dbReference type="InterPro" id="IPR004027">
    <property type="entry name" value="SEC_C_motif"/>
</dbReference>
<dbReference type="SUPFAM" id="SSF103642">
    <property type="entry name" value="Sec-C motif"/>
    <property type="match status" value="1"/>
</dbReference>
<reference evidence="2" key="1">
    <citation type="journal article" date="2019" name="Int. J. Syst. Evol. Microbiol.">
        <title>The Global Catalogue of Microorganisms (GCM) 10K type strain sequencing project: providing services to taxonomists for standard genome sequencing and annotation.</title>
        <authorList>
            <consortium name="The Broad Institute Genomics Platform"/>
            <consortium name="The Broad Institute Genome Sequencing Center for Infectious Disease"/>
            <person name="Wu L."/>
            <person name="Ma J."/>
        </authorList>
    </citation>
    <scope>NUCLEOTIDE SEQUENCE [LARGE SCALE GENOMIC DNA]</scope>
    <source>
        <strain evidence="2">KACC 14058</strain>
    </source>
</reference>
<dbReference type="Pfam" id="PF02810">
    <property type="entry name" value="SEC-C"/>
    <property type="match status" value="1"/>
</dbReference>